<protein>
    <submittedName>
        <fullName evidence="1">Uncharacterized protein</fullName>
    </submittedName>
</protein>
<evidence type="ECO:0000313" key="2">
    <source>
        <dbReference type="Proteomes" id="UP001162156"/>
    </source>
</evidence>
<gene>
    <name evidence="1" type="ORF">NQ314_014012</name>
</gene>
<comment type="caution">
    <text evidence="1">The sequence shown here is derived from an EMBL/GenBank/DDBJ whole genome shotgun (WGS) entry which is preliminary data.</text>
</comment>
<dbReference type="AlphaFoldDB" id="A0AAV8X3V6"/>
<evidence type="ECO:0000313" key="1">
    <source>
        <dbReference type="EMBL" id="KAJ8933455.1"/>
    </source>
</evidence>
<name>A0AAV8X3V6_9CUCU</name>
<keyword evidence="2" id="KW-1185">Reference proteome</keyword>
<reference evidence="1" key="1">
    <citation type="journal article" date="2023" name="Insect Mol. Biol.">
        <title>Genome sequencing provides insights into the evolution of gene families encoding plant cell wall-degrading enzymes in longhorned beetles.</title>
        <authorList>
            <person name="Shin N.R."/>
            <person name="Okamura Y."/>
            <person name="Kirsch R."/>
            <person name="Pauchet Y."/>
        </authorList>
    </citation>
    <scope>NUCLEOTIDE SEQUENCE</scope>
    <source>
        <strain evidence="1">RBIC_L_NR</strain>
    </source>
</reference>
<accession>A0AAV8X3V6</accession>
<proteinExistence type="predicted"/>
<dbReference type="EMBL" id="JANEYF010003862">
    <property type="protein sequence ID" value="KAJ8933455.1"/>
    <property type="molecule type" value="Genomic_DNA"/>
</dbReference>
<dbReference type="Proteomes" id="UP001162156">
    <property type="component" value="Unassembled WGS sequence"/>
</dbReference>
<organism evidence="1 2">
    <name type="scientific">Rhamnusium bicolor</name>
    <dbReference type="NCBI Taxonomy" id="1586634"/>
    <lineage>
        <taxon>Eukaryota</taxon>
        <taxon>Metazoa</taxon>
        <taxon>Ecdysozoa</taxon>
        <taxon>Arthropoda</taxon>
        <taxon>Hexapoda</taxon>
        <taxon>Insecta</taxon>
        <taxon>Pterygota</taxon>
        <taxon>Neoptera</taxon>
        <taxon>Endopterygota</taxon>
        <taxon>Coleoptera</taxon>
        <taxon>Polyphaga</taxon>
        <taxon>Cucujiformia</taxon>
        <taxon>Chrysomeloidea</taxon>
        <taxon>Cerambycidae</taxon>
        <taxon>Lepturinae</taxon>
        <taxon>Rhagiini</taxon>
        <taxon>Rhamnusium</taxon>
    </lineage>
</organism>
<sequence length="115" mass="13487">MASNNLIKYNEEYWVEIVEIILKYISSVKIKLEAIKEILENAHVPWCDTIRRIGQSALQYSLPLVLDIKDIFENEPRLVVLRNPKYKIKEKQITTINEVICMPLKIVDARTLFDV</sequence>